<proteinExistence type="predicted"/>
<dbReference type="Proteomes" id="UP001194696">
    <property type="component" value="Unassembled WGS sequence"/>
</dbReference>
<dbReference type="Pfam" id="PF10307">
    <property type="entry name" value="HAD_SAK_1"/>
    <property type="match status" value="1"/>
</dbReference>
<sequence>MVKESAKDPGCLTILLTGRYGPLYSDILLRMIASKQLDFDLVATKPATVARLPYNPSQPEKYPGVRKMKVWDDRPGQIAQFRQAGEKWIEQGMLDSVEDGGFEITRVDIPVKYLDRAKEVELVRGMIEVHNRQLELEEAAAGRGEDVKFLVSGEGTLPRIRPELKHVEDMWDPYWEYVPQCRTRIEMVDVVQYTGVKFSQSTQALLRGIALGSGYQDQGQKQEQDGDGDFEGWKIQPPAALQDTDLRTWTPPHEFYVFLCARKANAEYRQKLGGIGATVFVLVEGVGQVEGRAWALKVRGVHSRWLQEGYKVLAPDGQVFESASEYLAKHPVQRFGKVALKKQGSKPYITMAFDRSQGGRASDASQITNWEPLRLGRPSSTTTPTTFTTNAAAAALAGGQKIVLVGTIGEKVVLGSKIPKFGHFATVPRAEIQIPQLVKKYVVEKKLDVTGHELGETLKTIEAEMARVGIANKQSNHDQIFEIVLRVCSGLGSSPGPGPEAQA</sequence>
<evidence type="ECO:0000259" key="1">
    <source>
        <dbReference type="Pfam" id="PF10307"/>
    </source>
</evidence>
<dbReference type="InterPro" id="IPR018812">
    <property type="entry name" value="SAK_HAD"/>
</dbReference>
<accession>A0ABQ7K0S9</accession>
<evidence type="ECO:0000313" key="2">
    <source>
        <dbReference type="EMBL" id="KAG0288672.1"/>
    </source>
</evidence>
<organism evidence="2 3">
    <name type="scientific">Linnemannia gamsii</name>
    <dbReference type="NCBI Taxonomy" id="64522"/>
    <lineage>
        <taxon>Eukaryota</taxon>
        <taxon>Fungi</taxon>
        <taxon>Fungi incertae sedis</taxon>
        <taxon>Mucoromycota</taxon>
        <taxon>Mortierellomycotina</taxon>
        <taxon>Mortierellomycetes</taxon>
        <taxon>Mortierellales</taxon>
        <taxon>Mortierellaceae</taxon>
        <taxon>Linnemannia</taxon>
    </lineage>
</organism>
<feature type="domain" description="Swiss Army Knife RNA repair protein HAD" evidence="1">
    <location>
        <begin position="2"/>
        <end position="132"/>
    </location>
</feature>
<protein>
    <recommendedName>
        <fullName evidence="1">Swiss Army Knife RNA repair protein HAD domain-containing protein</fullName>
    </recommendedName>
</protein>
<keyword evidence="3" id="KW-1185">Reference proteome</keyword>
<gene>
    <name evidence="2" type="ORF">BGZ96_007565</name>
</gene>
<evidence type="ECO:0000313" key="3">
    <source>
        <dbReference type="Proteomes" id="UP001194696"/>
    </source>
</evidence>
<dbReference type="EMBL" id="JAAAIM010000394">
    <property type="protein sequence ID" value="KAG0288672.1"/>
    <property type="molecule type" value="Genomic_DNA"/>
</dbReference>
<comment type="caution">
    <text evidence="2">The sequence shown here is derived from an EMBL/GenBank/DDBJ whole genome shotgun (WGS) entry which is preliminary data.</text>
</comment>
<reference evidence="2 3" key="1">
    <citation type="journal article" date="2020" name="Fungal Divers.">
        <title>Resolving the Mortierellaceae phylogeny through synthesis of multi-gene phylogenetics and phylogenomics.</title>
        <authorList>
            <person name="Vandepol N."/>
            <person name="Liber J."/>
            <person name="Desiro A."/>
            <person name="Na H."/>
            <person name="Kennedy M."/>
            <person name="Barry K."/>
            <person name="Grigoriev I.V."/>
            <person name="Miller A.N."/>
            <person name="O'Donnell K."/>
            <person name="Stajich J.E."/>
            <person name="Bonito G."/>
        </authorList>
    </citation>
    <scope>NUCLEOTIDE SEQUENCE [LARGE SCALE GENOMIC DNA]</scope>
    <source>
        <strain evidence="2 3">AD045</strain>
    </source>
</reference>
<name>A0ABQ7K0S9_9FUNG</name>